<keyword evidence="15" id="KW-0368">Histidine biosynthesis</keyword>
<evidence type="ECO:0000256" key="21">
    <source>
        <dbReference type="SAM" id="MobiDB-lite"/>
    </source>
</evidence>
<evidence type="ECO:0000256" key="17">
    <source>
        <dbReference type="ARBA" id="ARBA00069347"/>
    </source>
</evidence>
<dbReference type="Pfam" id="PF00815">
    <property type="entry name" value="Histidinol_dh"/>
    <property type="match status" value="1"/>
</dbReference>
<comment type="similarity">
    <text evidence="5 19">Belongs to the histidinol dehydrogenase family.</text>
</comment>
<keyword evidence="18" id="KW-0802">TPR repeat</keyword>
<evidence type="ECO:0000256" key="10">
    <source>
        <dbReference type="ARBA" id="ARBA00022723"/>
    </source>
</evidence>
<evidence type="ECO:0000256" key="15">
    <source>
        <dbReference type="ARBA" id="ARBA00023102"/>
    </source>
</evidence>
<dbReference type="Gene3D" id="3.40.50.1980">
    <property type="entry name" value="Nitrogenase molybdenum iron protein domain"/>
    <property type="match status" value="2"/>
</dbReference>
<dbReference type="GO" id="GO:0004399">
    <property type="term" value="F:histidinol dehydrogenase activity"/>
    <property type="evidence" value="ECO:0007669"/>
    <property type="project" value="UniProtKB-EC"/>
</dbReference>
<evidence type="ECO:0000256" key="19">
    <source>
        <dbReference type="RuleBase" id="RU004175"/>
    </source>
</evidence>
<keyword evidence="8" id="KW-0028">Amino-acid biosynthesis</keyword>
<evidence type="ECO:0000256" key="1">
    <source>
        <dbReference type="ARBA" id="ARBA00001947"/>
    </source>
</evidence>
<evidence type="ECO:0000256" key="14">
    <source>
        <dbReference type="ARBA" id="ARBA00023027"/>
    </source>
</evidence>
<dbReference type="Proteomes" id="UP001054252">
    <property type="component" value="Unassembled WGS sequence"/>
</dbReference>
<keyword evidence="23" id="KW-1185">Reference proteome</keyword>
<comment type="catalytic activity">
    <reaction evidence="16">
        <text>L-histidinol + 2 NAD(+) + H2O = L-histidine + 2 NADH + 3 H(+)</text>
        <dbReference type="Rhea" id="RHEA:20641"/>
        <dbReference type="ChEBI" id="CHEBI:15377"/>
        <dbReference type="ChEBI" id="CHEBI:15378"/>
        <dbReference type="ChEBI" id="CHEBI:57540"/>
        <dbReference type="ChEBI" id="CHEBI:57595"/>
        <dbReference type="ChEBI" id="CHEBI:57699"/>
        <dbReference type="ChEBI" id="CHEBI:57945"/>
        <dbReference type="EC" id="1.1.1.23"/>
    </reaction>
</comment>
<dbReference type="FunFam" id="3.40.50.1980:FF:000019">
    <property type="entry name" value="Histidinol dehydrogenase, chloroplastic"/>
    <property type="match status" value="1"/>
</dbReference>
<evidence type="ECO:0000256" key="12">
    <source>
        <dbReference type="ARBA" id="ARBA00022946"/>
    </source>
</evidence>
<dbReference type="FunFam" id="3.40.50.1980:FF:000011">
    <property type="entry name" value="Histidinol dehydrogenase, chloroplastic"/>
    <property type="match status" value="1"/>
</dbReference>
<evidence type="ECO:0000313" key="22">
    <source>
        <dbReference type="EMBL" id="GKV03942.1"/>
    </source>
</evidence>
<dbReference type="GO" id="GO:0046872">
    <property type="term" value="F:metal ion binding"/>
    <property type="evidence" value="ECO:0007669"/>
    <property type="project" value="UniProtKB-KW"/>
</dbReference>
<dbReference type="PANTHER" id="PTHR21256:SF2">
    <property type="entry name" value="HISTIDINE BIOSYNTHESIS TRIFUNCTIONAL PROTEIN"/>
    <property type="match status" value="1"/>
</dbReference>
<keyword evidence="20" id="KW-0175">Coiled coil</keyword>
<dbReference type="InterPro" id="IPR016161">
    <property type="entry name" value="Ald_DH/histidinol_DH"/>
</dbReference>
<keyword evidence="9" id="KW-0934">Plastid</keyword>
<comment type="pathway">
    <text evidence="4">Amino-acid biosynthesis; L-histidine biosynthesis; L-histidine from 5-phospho-alpha-D-ribose 1-diphosphate: step 9/9.</text>
</comment>
<evidence type="ECO:0000256" key="5">
    <source>
        <dbReference type="ARBA" id="ARBA00010178"/>
    </source>
</evidence>
<evidence type="ECO:0000313" key="23">
    <source>
        <dbReference type="Proteomes" id="UP001054252"/>
    </source>
</evidence>
<accession>A0AAV5IZ31</accession>
<dbReference type="PROSITE" id="PS00611">
    <property type="entry name" value="HISOL_DEHYDROGENASE"/>
    <property type="match status" value="1"/>
</dbReference>
<feature type="repeat" description="TPR" evidence="18">
    <location>
        <begin position="185"/>
        <end position="218"/>
    </location>
</feature>
<dbReference type="AlphaFoldDB" id="A0AAV5IZ31"/>
<dbReference type="InterPro" id="IPR001692">
    <property type="entry name" value="Histidinol_DH_CS"/>
</dbReference>
<evidence type="ECO:0000256" key="11">
    <source>
        <dbReference type="ARBA" id="ARBA00022833"/>
    </source>
</evidence>
<dbReference type="SUPFAM" id="SSF48452">
    <property type="entry name" value="TPR-like"/>
    <property type="match status" value="1"/>
</dbReference>
<feature type="coiled-coil region" evidence="20">
    <location>
        <begin position="131"/>
        <end position="158"/>
    </location>
</feature>
<comment type="cofactor">
    <cofactor evidence="1">
        <name>Zn(2+)</name>
        <dbReference type="ChEBI" id="CHEBI:29105"/>
    </cofactor>
</comment>
<dbReference type="PRINTS" id="PR00083">
    <property type="entry name" value="HOLDHDRGNASE"/>
</dbReference>
<dbReference type="GO" id="GO:0000105">
    <property type="term" value="P:L-histidine biosynthetic process"/>
    <property type="evidence" value="ECO:0007669"/>
    <property type="project" value="UniProtKB-KW"/>
</dbReference>
<keyword evidence="14" id="KW-0520">NAD</keyword>
<evidence type="ECO:0000256" key="7">
    <source>
        <dbReference type="ARBA" id="ARBA00022528"/>
    </source>
</evidence>
<proteinExistence type="inferred from homology"/>
<evidence type="ECO:0000256" key="2">
    <source>
        <dbReference type="ARBA" id="ARBA00003850"/>
    </source>
</evidence>
<dbReference type="SMART" id="SM00028">
    <property type="entry name" value="TPR"/>
    <property type="match status" value="1"/>
</dbReference>
<organism evidence="22 23">
    <name type="scientific">Rubroshorea leprosula</name>
    <dbReference type="NCBI Taxonomy" id="152421"/>
    <lineage>
        <taxon>Eukaryota</taxon>
        <taxon>Viridiplantae</taxon>
        <taxon>Streptophyta</taxon>
        <taxon>Embryophyta</taxon>
        <taxon>Tracheophyta</taxon>
        <taxon>Spermatophyta</taxon>
        <taxon>Magnoliopsida</taxon>
        <taxon>eudicotyledons</taxon>
        <taxon>Gunneridae</taxon>
        <taxon>Pentapetalae</taxon>
        <taxon>rosids</taxon>
        <taxon>malvids</taxon>
        <taxon>Malvales</taxon>
        <taxon>Dipterocarpaceae</taxon>
        <taxon>Rubroshorea</taxon>
    </lineage>
</organism>
<evidence type="ECO:0000256" key="20">
    <source>
        <dbReference type="SAM" id="Coils"/>
    </source>
</evidence>
<keyword evidence="10" id="KW-0479">Metal-binding</keyword>
<dbReference type="InterPro" id="IPR012131">
    <property type="entry name" value="Hstdl_DH"/>
</dbReference>
<dbReference type="GO" id="GO:0009570">
    <property type="term" value="C:chloroplast stroma"/>
    <property type="evidence" value="ECO:0007669"/>
    <property type="project" value="TreeGrafter"/>
</dbReference>
<dbReference type="InterPro" id="IPR011990">
    <property type="entry name" value="TPR-like_helical_dom_sf"/>
</dbReference>
<name>A0AAV5IZ31_9ROSI</name>
<feature type="region of interest" description="Disordered" evidence="21">
    <location>
        <begin position="294"/>
        <end position="315"/>
    </location>
</feature>
<dbReference type="CDD" id="cd06572">
    <property type="entry name" value="Histidinol_dh"/>
    <property type="match status" value="1"/>
</dbReference>
<comment type="caution">
    <text evidence="22">The sequence shown here is derived from an EMBL/GenBank/DDBJ whole genome shotgun (WGS) entry which is preliminary data.</text>
</comment>
<dbReference type="GO" id="GO:0051287">
    <property type="term" value="F:NAD binding"/>
    <property type="evidence" value="ECO:0007669"/>
    <property type="project" value="InterPro"/>
</dbReference>
<evidence type="ECO:0000256" key="4">
    <source>
        <dbReference type="ARBA" id="ARBA00004940"/>
    </source>
</evidence>
<dbReference type="Gene3D" id="1.20.5.1300">
    <property type="match status" value="1"/>
</dbReference>
<dbReference type="Gene3D" id="1.25.40.10">
    <property type="entry name" value="Tetratricopeptide repeat domain"/>
    <property type="match status" value="1"/>
</dbReference>
<evidence type="ECO:0000256" key="18">
    <source>
        <dbReference type="PROSITE-ProRule" id="PRU00339"/>
    </source>
</evidence>
<sequence>MWSNDKNFPARGFCTPQPAWKKTHSAIMPMSERKRISPVNNGDLFHVIHKVPAGDSPYGRAKHVQLIDKDPSRAISLFWSAINAGDRVDSSLKDMAVVMKQLDRSDEAIEAIKSFRHLCSYEAQESLDNVLIELYKRSGRIEEEIEMLQNKLKNIEEGLAFGGKRTKTARSQGKKVLITIEQEKARIIGNLAWAFLQQHNYGIAEQHYRKALSLDPDRNKQCNLAVCLLHMRRIAEAKALLQEIRDSCGRKQMDESYAKSFERAIRMLCEIESQSTPEPVSQEPDKRKEIQRFNASSENWRSSHESPCERPGYWGNSTRQEVTSACQRTYASPAPGKRNAEGLLTQPRRGSWRFTNVDQRGGWGEDAVRSSVRKLQFDQTITTENLGLHSTQNLNGDPLASQNEKPGLGLQKSAVALPSPTREDWRRSWSDVAKVREDEAVEYLRQPGKGEGNDRYAQVENREKKHASGVLLTQPRNILSRPQNGNQKWARWEENTVGGSIHNLSFEHTTTELSHSSQNLVGEPVASTNEKSETGLEISAVVPNKKSWADMVEEEEEMLSGKGPSTKFDGFNCEEEFNDENLNSNIIYKKPLLQNQIGTLDAAVKEAFDVAYDNIYAFHLAQKSAEKSVENMKGVKCKRMARSIGSVGLYVPGGTAVLPSTALMLSVPAQIAGCKTVVLATPPSQDGSICKEVLYCAKKAGVTHILKAGGAQAISAMAWGTESCPKVEKIFGPGNQYVTAAKMILQNSEAMISIDMPAGPSEVLVIADKHASPVHVAADLLSQAEHGPDSQVVLVIAGHGVDIKAIEEEVNKQCDSLPRAQFASKALSHSFTVFARDMVEAISFSNLYAPEHLIINVKDAEKWEGLIENAGSVFLGQWTPESVGDYASGTNHVLPTYGYARMYGGVSLDSFLKYMTVQSLTEEGLRNLGPYVATMAEVEGLEAHKRAVTLRLQDIEARQVSSMR</sequence>
<gene>
    <name evidence="22" type="ORF">SLEP1_g16175</name>
</gene>
<dbReference type="NCBIfam" id="TIGR00069">
    <property type="entry name" value="hisD"/>
    <property type="match status" value="1"/>
</dbReference>
<evidence type="ECO:0000256" key="9">
    <source>
        <dbReference type="ARBA" id="ARBA00022640"/>
    </source>
</evidence>
<keyword evidence="13" id="KW-0560">Oxidoreductase</keyword>
<protein>
    <recommendedName>
        <fullName evidence="17">Histidinol dehydrogenase, chloroplastic</fullName>
        <ecNumber evidence="6">1.1.1.23</ecNumber>
    </recommendedName>
</protein>
<dbReference type="PANTHER" id="PTHR21256">
    <property type="entry name" value="HISTIDINOL DEHYDROGENASE HDH"/>
    <property type="match status" value="1"/>
</dbReference>
<dbReference type="InterPro" id="IPR019734">
    <property type="entry name" value="TPR_rpt"/>
</dbReference>
<comment type="subcellular location">
    <subcellularLocation>
        <location evidence="3">Plastid</location>
        <location evidence="3">Chloroplast</location>
    </subcellularLocation>
</comment>
<evidence type="ECO:0000256" key="8">
    <source>
        <dbReference type="ARBA" id="ARBA00022605"/>
    </source>
</evidence>
<dbReference type="EMBL" id="BPVZ01000021">
    <property type="protein sequence ID" value="GKV03942.1"/>
    <property type="molecule type" value="Genomic_DNA"/>
</dbReference>
<dbReference type="SUPFAM" id="SSF53720">
    <property type="entry name" value="ALDH-like"/>
    <property type="match status" value="1"/>
</dbReference>
<comment type="function">
    <text evidence="2">Catalyzes the sequential NAD-dependent oxidations of L-histidinol to L-histidinaldehyde and then to L-histidine.</text>
</comment>
<dbReference type="FunFam" id="1.20.5.1300:FF:000002">
    <property type="entry name" value="Histidinol dehydrogenase, chloroplastic"/>
    <property type="match status" value="1"/>
</dbReference>
<evidence type="ECO:0000256" key="16">
    <source>
        <dbReference type="ARBA" id="ARBA00049489"/>
    </source>
</evidence>
<evidence type="ECO:0000256" key="6">
    <source>
        <dbReference type="ARBA" id="ARBA00012965"/>
    </source>
</evidence>
<evidence type="ECO:0000256" key="13">
    <source>
        <dbReference type="ARBA" id="ARBA00023002"/>
    </source>
</evidence>
<keyword evidence="11" id="KW-0862">Zinc</keyword>
<reference evidence="22 23" key="1">
    <citation type="journal article" date="2021" name="Commun. Biol.">
        <title>The genome of Shorea leprosula (Dipterocarpaceae) highlights the ecological relevance of drought in aseasonal tropical rainforests.</title>
        <authorList>
            <person name="Ng K.K.S."/>
            <person name="Kobayashi M.J."/>
            <person name="Fawcett J.A."/>
            <person name="Hatakeyama M."/>
            <person name="Paape T."/>
            <person name="Ng C.H."/>
            <person name="Ang C.C."/>
            <person name="Tnah L.H."/>
            <person name="Lee C.T."/>
            <person name="Nishiyama T."/>
            <person name="Sese J."/>
            <person name="O'Brien M.J."/>
            <person name="Copetti D."/>
            <person name="Mohd Noor M.I."/>
            <person name="Ong R.C."/>
            <person name="Putra M."/>
            <person name="Sireger I.Z."/>
            <person name="Indrioko S."/>
            <person name="Kosugi Y."/>
            <person name="Izuno A."/>
            <person name="Isagi Y."/>
            <person name="Lee S.L."/>
            <person name="Shimizu K.K."/>
        </authorList>
    </citation>
    <scope>NUCLEOTIDE SEQUENCE [LARGE SCALE GENOMIC DNA]</scope>
    <source>
        <strain evidence="22">214</strain>
    </source>
</reference>
<dbReference type="GO" id="GO:0005829">
    <property type="term" value="C:cytosol"/>
    <property type="evidence" value="ECO:0007669"/>
    <property type="project" value="TreeGrafter"/>
</dbReference>
<evidence type="ECO:0000256" key="3">
    <source>
        <dbReference type="ARBA" id="ARBA00004229"/>
    </source>
</evidence>
<keyword evidence="7" id="KW-0150">Chloroplast</keyword>
<dbReference type="EC" id="1.1.1.23" evidence="6"/>
<dbReference type="PROSITE" id="PS50005">
    <property type="entry name" value="TPR"/>
    <property type="match status" value="1"/>
</dbReference>
<keyword evidence="12" id="KW-0809">Transit peptide</keyword>